<feature type="signal peptide" evidence="2">
    <location>
        <begin position="1"/>
        <end position="18"/>
    </location>
</feature>
<evidence type="ECO:0000313" key="6">
    <source>
        <dbReference type="Proteomes" id="UP001242368"/>
    </source>
</evidence>
<keyword evidence="6" id="KW-1185">Reference proteome</keyword>
<dbReference type="NCBIfam" id="TIGR04183">
    <property type="entry name" value="Por_Secre_tail"/>
    <property type="match status" value="1"/>
</dbReference>
<dbReference type="InterPro" id="IPR011628">
    <property type="entry name" value="Cleaved_adhesin"/>
</dbReference>
<dbReference type="Gene3D" id="2.60.120.200">
    <property type="match status" value="1"/>
</dbReference>
<comment type="caution">
    <text evidence="5">The sequence shown here is derived from an EMBL/GenBank/DDBJ whole genome shotgun (WGS) entry which is preliminary data.</text>
</comment>
<dbReference type="Proteomes" id="UP001242368">
    <property type="component" value="Unassembled WGS sequence"/>
</dbReference>
<dbReference type="RefSeq" id="WP_290363386.1">
    <property type="nucleotide sequence ID" value="NZ_JAUFQU010000001.1"/>
</dbReference>
<evidence type="ECO:0000259" key="4">
    <source>
        <dbReference type="Pfam" id="PF18962"/>
    </source>
</evidence>
<protein>
    <submittedName>
        <fullName evidence="5">Choice-of-anchor J domain-containing protein</fullName>
    </submittedName>
</protein>
<name>A0ABT8CV29_9FLAO</name>
<evidence type="ECO:0000256" key="2">
    <source>
        <dbReference type="SAM" id="SignalP"/>
    </source>
</evidence>
<organism evidence="5 6">
    <name type="scientific">Paenimyroides ceti</name>
    <dbReference type="NCBI Taxonomy" id="395087"/>
    <lineage>
        <taxon>Bacteria</taxon>
        <taxon>Pseudomonadati</taxon>
        <taxon>Bacteroidota</taxon>
        <taxon>Flavobacteriia</taxon>
        <taxon>Flavobacteriales</taxon>
        <taxon>Flavobacteriaceae</taxon>
        <taxon>Paenimyroides</taxon>
    </lineage>
</organism>
<keyword evidence="1 2" id="KW-0732">Signal</keyword>
<dbReference type="Pfam" id="PF18962">
    <property type="entry name" value="Por_Secre_tail"/>
    <property type="match status" value="1"/>
</dbReference>
<evidence type="ECO:0000256" key="1">
    <source>
        <dbReference type="ARBA" id="ARBA00022729"/>
    </source>
</evidence>
<accession>A0ABT8CV29</accession>
<feature type="chain" id="PRO_5046589706" evidence="2">
    <location>
        <begin position="19"/>
        <end position="307"/>
    </location>
</feature>
<dbReference type="NCBIfam" id="NF038128">
    <property type="entry name" value="choice_anch_J"/>
    <property type="match status" value="1"/>
</dbReference>
<feature type="domain" description="Cleaved adhesin" evidence="3">
    <location>
        <begin position="115"/>
        <end position="198"/>
    </location>
</feature>
<evidence type="ECO:0000259" key="3">
    <source>
        <dbReference type="Pfam" id="PF07675"/>
    </source>
</evidence>
<feature type="domain" description="Secretion system C-terminal sorting" evidence="4">
    <location>
        <begin position="234"/>
        <end position="305"/>
    </location>
</feature>
<dbReference type="InterPro" id="IPR026444">
    <property type="entry name" value="Secre_tail"/>
</dbReference>
<dbReference type="EMBL" id="JAUFQU010000001">
    <property type="protein sequence ID" value="MDN3707412.1"/>
    <property type="molecule type" value="Genomic_DNA"/>
</dbReference>
<gene>
    <name evidence="5" type="ORF">QW060_09750</name>
</gene>
<sequence>MKKMLFSFLFLSSMGLSAQVTIFEDGFELYDNFIITNIGSWKQIDVDEAPTYGIEVGTPPNTTPVQYQNSGYTGSFIIFNKSATNPAVDDAWAAKTGNKVIACFNALVNPQLPKKGPNNDWLISPQLQLGGSGNTLTFWAKSAASNYPNERFKVGVSTTGTAVGDFTVISTGEYVQTTATWTQYTYNLDAYAGQAVYLSINCISNDQFALLIDDYKVTATTLSTDNFLVNNFSIYPNPTNGIVNIIGKNNAAINSIQITDVNGRIIKNLDMKGVQETQIDITDLTAGMYFLNIQTDLGSGASKIIKK</sequence>
<evidence type="ECO:0000313" key="5">
    <source>
        <dbReference type="EMBL" id="MDN3707412.1"/>
    </source>
</evidence>
<proteinExistence type="predicted"/>
<reference evidence="6" key="1">
    <citation type="journal article" date="2019" name="Int. J. Syst. Evol. Microbiol.">
        <title>The Global Catalogue of Microorganisms (GCM) 10K type strain sequencing project: providing services to taxonomists for standard genome sequencing and annotation.</title>
        <authorList>
            <consortium name="The Broad Institute Genomics Platform"/>
            <consortium name="The Broad Institute Genome Sequencing Center for Infectious Disease"/>
            <person name="Wu L."/>
            <person name="Ma J."/>
        </authorList>
    </citation>
    <scope>NUCLEOTIDE SEQUENCE [LARGE SCALE GENOMIC DNA]</scope>
    <source>
        <strain evidence="6">CECT 7184</strain>
    </source>
</reference>
<dbReference type="Pfam" id="PF07675">
    <property type="entry name" value="Cleaved_Adhesin"/>
    <property type="match status" value="1"/>
</dbReference>